<keyword evidence="3" id="KW-1185">Reference proteome</keyword>
<dbReference type="Proteomes" id="UP000318483">
    <property type="component" value="Chromosome"/>
</dbReference>
<protein>
    <submittedName>
        <fullName evidence="2">DUF1127 domain-containing protein</fullName>
    </submittedName>
</protein>
<dbReference type="RefSeq" id="WP_146365335.1">
    <property type="nucleotide sequence ID" value="NZ_CP042261.1"/>
</dbReference>
<dbReference type="OrthoDB" id="8244198at2"/>
<proteinExistence type="predicted"/>
<accession>A0A5B8I8A5</accession>
<evidence type="ECO:0000259" key="1">
    <source>
        <dbReference type="Pfam" id="PF06568"/>
    </source>
</evidence>
<gene>
    <name evidence="2" type="ORF">FPZ52_10250</name>
</gene>
<organism evidence="2 3">
    <name type="scientific">Qingshengfaniella alkalisoli</name>
    <dbReference type="NCBI Taxonomy" id="2599296"/>
    <lineage>
        <taxon>Bacteria</taxon>
        <taxon>Pseudomonadati</taxon>
        <taxon>Pseudomonadota</taxon>
        <taxon>Alphaproteobacteria</taxon>
        <taxon>Rhodobacterales</taxon>
        <taxon>Paracoccaceae</taxon>
        <taxon>Qingshengfaniella</taxon>
    </lineage>
</organism>
<dbReference type="KEGG" id="lit:FPZ52_10250"/>
<evidence type="ECO:0000313" key="2">
    <source>
        <dbReference type="EMBL" id="QDY69959.1"/>
    </source>
</evidence>
<dbReference type="AlphaFoldDB" id="A0A5B8I8A5"/>
<dbReference type="Pfam" id="PF06568">
    <property type="entry name" value="YjiS-like"/>
    <property type="match status" value="1"/>
</dbReference>
<feature type="domain" description="YjiS-like" evidence="1">
    <location>
        <begin position="29"/>
        <end position="61"/>
    </location>
</feature>
<reference evidence="2 3" key="1">
    <citation type="submission" date="2019-07" db="EMBL/GenBank/DDBJ databases">
        <title>Litoreibacter alkalisoli sp. nov., isolated from saline-alkaline soil.</title>
        <authorList>
            <person name="Wang S."/>
            <person name="Xu L."/>
            <person name="Xing Y.-T."/>
            <person name="Sun J.-Q."/>
        </authorList>
    </citation>
    <scope>NUCLEOTIDE SEQUENCE [LARGE SCALE GENOMIC DNA]</scope>
    <source>
        <strain evidence="2 3">LN3S51</strain>
    </source>
</reference>
<dbReference type="InterPro" id="IPR009506">
    <property type="entry name" value="YjiS-like"/>
</dbReference>
<sequence>MAYANDIRVQENGFLGAIRGFFARVAEVRERQARYFVTLHELEQLSDRELADLGISRFDIRNIAKEAAAK</sequence>
<evidence type="ECO:0000313" key="3">
    <source>
        <dbReference type="Proteomes" id="UP000318483"/>
    </source>
</evidence>
<name>A0A5B8I8A5_9RHOB</name>
<dbReference type="EMBL" id="CP042261">
    <property type="protein sequence ID" value="QDY69959.1"/>
    <property type="molecule type" value="Genomic_DNA"/>
</dbReference>